<dbReference type="GO" id="GO:0032954">
    <property type="term" value="P:regulation of cytokinetic process"/>
    <property type="evidence" value="ECO:0007669"/>
    <property type="project" value="UniProtKB-ARBA"/>
</dbReference>
<feature type="domain" description="Tyrosine specific protein phosphatases" evidence="15">
    <location>
        <begin position="292"/>
        <end position="358"/>
    </location>
</feature>
<keyword evidence="12" id="KW-0131">Cell cycle</keyword>
<dbReference type="InterPro" id="IPR020422">
    <property type="entry name" value="TYR_PHOSPHATASE_DUAL_dom"/>
</dbReference>
<dbReference type="AlphaFoldDB" id="A0A427XYV3"/>
<dbReference type="GO" id="GO:0005816">
    <property type="term" value="C:spindle pole body"/>
    <property type="evidence" value="ECO:0007669"/>
    <property type="project" value="UniProtKB-ARBA"/>
</dbReference>
<dbReference type="OrthoDB" id="5632at2759"/>
<evidence type="ECO:0000259" key="15">
    <source>
        <dbReference type="PROSITE" id="PS50056"/>
    </source>
</evidence>
<dbReference type="InterPro" id="IPR016130">
    <property type="entry name" value="Tyr_Pase_AS"/>
</dbReference>
<evidence type="ECO:0000256" key="9">
    <source>
        <dbReference type="ARBA" id="ARBA00022801"/>
    </source>
</evidence>
<dbReference type="GO" id="GO:0033554">
    <property type="term" value="P:cellular response to stress"/>
    <property type="evidence" value="ECO:0007669"/>
    <property type="project" value="UniProtKB-ARBA"/>
</dbReference>
<dbReference type="PROSITE" id="PS50056">
    <property type="entry name" value="TYR_PHOSPHATASE_2"/>
    <property type="match status" value="1"/>
</dbReference>
<keyword evidence="11" id="KW-0469">Meiosis</keyword>
<evidence type="ECO:0000256" key="4">
    <source>
        <dbReference type="ARBA" id="ARBA00013064"/>
    </source>
</evidence>
<keyword evidence="9" id="KW-0378">Hydrolase</keyword>
<feature type="region of interest" description="Disordered" evidence="13">
    <location>
        <begin position="522"/>
        <end position="674"/>
    </location>
</feature>
<dbReference type="GO" id="GO:0051301">
    <property type="term" value="P:cell division"/>
    <property type="evidence" value="ECO:0007669"/>
    <property type="project" value="UniProtKB-KW"/>
</dbReference>
<dbReference type="FunFam" id="3.90.190.10:FF:000038">
    <property type="entry name" value="Tyrosine-protein phosphatase CDC14"/>
    <property type="match status" value="1"/>
</dbReference>
<comment type="similarity">
    <text evidence="3">Belongs to the protein-tyrosine phosphatase family. Non-receptor class CDC14 subfamily.</text>
</comment>
<dbReference type="Pfam" id="PF22785">
    <property type="entry name" value="Tc-R-P"/>
    <property type="match status" value="1"/>
</dbReference>
<dbReference type="PROSITE" id="PS50054">
    <property type="entry name" value="TYR_PHOSPHATASE_DUAL"/>
    <property type="match status" value="1"/>
</dbReference>
<dbReference type="PROSITE" id="PS00383">
    <property type="entry name" value="TYR_PHOSPHATASE_1"/>
    <property type="match status" value="1"/>
</dbReference>
<dbReference type="InterPro" id="IPR000387">
    <property type="entry name" value="Tyr_Pase_dom"/>
</dbReference>
<sequence>MSRRRQFPFPIAVFDDRFIFTTLERRDVLAHTRNPYTHPETGEIVRLFSLDEDMGYIPFAEDFGPLNLAYTFDACVAIHARLEEDKLRPLCLYTAIDVKVKTNMALIAALYFLIVRGFTPAQAFRPIAAMALVYFRDASNMEFDHGLAIQDCLYGVYKAIKTGLLGLSDFDARFYRYYETVQNGDLNILGRFIPFASPIEEAWGRWHQAATKAASEKNTRKPTPRKPTILSPFSDLPHGFQRVLHVFRDENVGVVVRLNDELYDRRHFLEIGIEHVEMYFDDGSNPTDEIVRDFIHLAEEVIERRGQKVAVHCKAGLGRTGVLVGAYLIYKYHFSAQEVIGFMRIVRPGMVVGPQQQYMLENQMKWVSWAARDQLLREIAEKANANEPINPLATPPLEPDGLIPSSPSALLPDAVTTAVEQIDSHSRRQRSFGTPVPQNVSPKRGDAVGQPRKTPKTIRTEAYVEVDTPEAMEIVVQPASPSPVSHGVAGLGIQRASDIPAIEAEISATESMRGIKRGATRLPLPQSSQASQSTQTTPSSFGQRDSSSSRAALTVPTPVLARRQQTSSSLSRSSSTTSVTSQNDRPTKRRSPVPVLSSPLSNTGLSSPPPSRESSPADMPIDESPINPGPPLRTLRVPNKLQRKPSPSPAPRIDRSSPPAGVLSSPPPEAAPVSSAVSILATAAKVIPQRSFLPVRRSPVRQMPSVVPVVHHPASPVRVAAGRSTSGPSTSKIPVPDKTSTPRKDRRVAGVLTPPKFAMDMLGSITRLASSPQAGKWDSADDRCDKLTWCDHVI</sequence>
<keyword evidence="7 16" id="KW-0132">Cell division</keyword>
<feature type="region of interest" description="Disordered" evidence="13">
    <location>
        <begin position="423"/>
        <end position="458"/>
    </location>
</feature>
<dbReference type="SUPFAM" id="SSF52799">
    <property type="entry name" value="(Phosphotyrosine protein) phosphatases II"/>
    <property type="match status" value="2"/>
</dbReference>
<dbReference type="GO" id="GO:0005730">
    <property type="term" value="C:nucleolus"/>
    <property type="evidence" value="ECO:0007669"/>
    <property type="project" value="UniProtKB-ARBA"/>
</dbReference>
<keyword evidence="8" id="KW-0498">Mitosis</keyword>
<dbReference type="GO" id="GO:0051321">
    <property type="term" value="P:meiotic cell cycle"/>
    <property type="evidence" value="ECO:0007669"/>
    <property type="project" value="UniProtKB-KW"/>
</dbReference>
<feature type="compositionally biased region" description="Low complexity" evidence="13">
    <location>
        <begin position="522"/>
        <end position="549"/>
    </location>
</feature>
<evidence type="ECO:0000256" key="3">
    <source>
        <dbReference type="ARBA" id="ARBA00007315"/>
    </source>
</evidence>
<dbReference type="PANTHER" id="PTHR23339">
    <property type="entry name" value="TYROSINE SPECIFIC PROTEIN PHOSPHATASE AND DUAL SPECIFICITY PROTEIN PHOSPHATASE"/>
    <property type="match status" value="1"/>
</dbReference>
<dbReference type="SMART" id="SM00404">
    <property type="entry name" value="PTPc_motif"/>
    <property type="match status" value="1"/>
</dbReference>
<evidence type="ECO:0000256" key="5">
    <source>
        <dbReference type="ARBA" id="ARBA00022490"/>
    </source>
</evidence>
<dbReference type="EC" id="3.1.3.48" evidence="4"/>
<dbReference type="GO" id="GO:0007096">
    <property type="term" value="P:regulation of exit from mitosis"/>
    <property type="evidence" value="ECO:0007669"/>
    <property type="project" value="UniProtKB-ARBA"/>
</dbReference>
<feature type="domain" description="Tyrosine-protein phosphatase" evidence="14">
    <location>
        <begin position="221"/>
        <end position="372"/>
    </location>
</feature>
<dbReference type="InterPro" id="IPR050561">
    <property type="entry name" value="PTP"/>
</dbReference>
<feature type="compositionally biased region" description="Polar residues" evidence="13">
    <location>
        <begin position="723"/>
        <end position="732"/>
    </location>
</feature>
<dbReference type="STRING" id="1890683.A0A427XYV3"/>
<reference evidence="16 17" key="1">
    <citation type="submission" date="2018-11" db="EMBL/GenBank/DDBJ databases">
        <title>Genome sequence of Saitozyma podzolica DSM 27192.</title>
        <authorList>
            <person name="Aliyu H."/>
            <person name="Gorte O."/>
            <person name="Ochsenreither K."/>
        </authorList>
    </citation>
    <scope>NUCLEOTIDE SEQUENCE [LARGE SCALE GENOMIC DNA]</scope>
    <source>
        <strain evidence="16 17">DSM 27192</strain>
    </source>
</reference>
<organism evidence="16 17">
    <name type="scientific">Saitozyma podzolica</name>
    <dbReference type="NCBI Taxonomy" id="1890683"/>
    <lineage>
        <taxon>Eukaryota</taxon>
        <taxon>Fungi</taxon>
        <taxon>Dikarya</taxon>
        <taxon>Basidiomycota</taxon>
        <taxon>Agaricomycotina</taxon>
        <taxon>Tremellomycetes</taxon>
        <taxon>Tremellales</taxon>
        <taxon>Trimorphomycetaceae</taxon>
        <taxon>Saitozyma</taxon>
    </lineage>
</organism>
<dbReference type="Gene3D" id="3.90.190.10">
    <property type="entry name" value="Protein tyrosine phosphatase superfamily"/>
    <property type="match status" value="2"/>
</dbReference>
<evidence type="ECO:0000256" key="10">
    <source>
        <dbReference type="ARBA" id="ARBA00023242"/>
    </source>
</evidence>
<comment type="caution">
    <text evidence="16">The sequence shown here is derived from an EMBL/GenBank/DDBJ whole genome shotgun (WGS) entry which is preliminary data.</text>
</comment>
<dbReference type="InterPro" id="IPR029021">
    <property type="entry name" value="Prot-tyrosine_phosphatase-like"/>
</dbReference>
<feature type="region of interest" description="Disordered" evidence="13">
    <location>
        <begin position="713"/>
        <end position="753"/>
    </location>
</feature>
<gene>
    <name evidence="16" type="primary">CDC14</name>
    <name evidence="16" type="ORF">EHS25_005237</name>
</gene>
<dbReference type="EMBL" id="RSCD01000022">
    <property type="protein sequence ID" value="RSH83992.1"/>
    <property type="molecule type" value="Genomic_DNA"/>
</dbReference>
<dbReference type="InterPro" id="IPR003595">
    <property type="entry name" value="Tyr_Pase_cat"/>
</dbReference>
<dbReference type="Proteomes" id="UP000279259">
    <property type="component" value="Unassembled WGS sequence"/>
</dbReference>
<evidence type="ECO:0000313" key="17">
    <source>
        <dbReference type="Proteomes" id="UP000279259"/>
    </source>
</evidence>
<accession>A0A427XYV3</accession>
<keyword evidence="5" id="KW-0963">Cytoplasm</keyword>
<dbReference type="InterPro" id="IPR029260">
    <property type="entry name" value="DSPn"/>
</dbReference>
<dbReference type="GO" id="GO:0000278">
    <property type="term" value="P:mitotic cell cycle"/>
    <property type="evidence" value="ECO:0007669"/>
    <property type="project" value="UniProtKB-ARBA"/>
</dbReference>
<evidence type="ECO:0000259" key="14">
    <source>
        <dbReference type="PROSITE" id="PS50054"/>
    </source>
</evidence>
<evidence type="ECO:0000256" key="12">
    <source>
        <dbReference type="ARBA" id="ARBA00023306"/>
    </source>
</evidence>
<evidence type="ECO:0000313" key="16">
    <source>
        <dbReference type="EMBL" id="RSH83992.1"/>
    </source>
</evidence>
<keyword evidence="10" id="KW-0539">Nucleus</keyword>
<name>A0A427XYV3_9TREE</name>
<feature type="compositionally biased region" description="Low complexity" evidence="13">
    <location>
        <begin position="562"/>
        <end position="582"/>
    </location>
</feature>
<dbReference type="Pfam" id="PF14671">
    <property type="entry name" value="DSPn"/>
    <property type="match status" value="1"/>
</dbReference>
<dbReference type="GO" id="GO:0004725">
    <property type="term" value="F:protein tyrosine phosphatase activity"/>
    <property type="evidence" value="ECO:0007669"/>
    <property type="project" value="UniProtKB-EC"/>
</dbReference>
<evidence type="ECO:0000256" key="2">
    <source>
        <dbReference type="ARBA" id="ARBA00004496"/>
    </source>
</evidence>
<feature type="compositionally biased region" description="Low complexity" evidence="13">
    <location>
        <begin position="592"/>
        <end position="601"/>
    </location>
</feature>
<keyword evidence="6" id="KW-0597">Phosphoprotein</keyword>
<evidence type="ECO:0000256" key="6">
    <source>
        <dbReference type="ARBA" id="ARBA00022553"/>
    </source>
</evidence>
<evidence type="ECO:0000256" key="13">
    <source>
        <dbReference type="SAM" id="MobiDB-lite"/>
    </source>
</evidence>
<keyword evidence="17" id="KW-1185">Reference proteome</keyword>
<proteinExistence type="inferred from homology"/>
<protein>
    <recommendedName>
        <fullName evidence="4">protein-tyrosine-phosphatase</fullName>
        <ecNumber evidence="4">3.1.3.48</ecNumber>
    </recommendedName>
</protein>
<dbReference type="GO" id="GO:0005737">
    <property type="term" value="C:cytoplasm"/>
    <property type="evidence" value="ECO:0007669"/>
    <property type="project" value="UniProtKB-SubCell"/>
</dbReference>
<dbReference type="CDD" id="cd17657">
    <property type="entry name" value="CDC14_N"/>
    <property type="match status" value="1"/>
</dbReference>
<evidence type="ECO:0000256" key="8">
    <source>
        <dbReference type="ARBA" id="ARBA00022776"/>
    </source>
</evidence>
<evidence type="ECO:0000256" key="11">
    <source>
        <dbReference type="ARBA" id="ARBA00023254"/>
    </source>
</evidence>
<comment type="subcellular location">
    <subcellularLocation>
        <location evidence="2">Cytoplasm</location>
    </subcellularLocation>
    <subcellularLocation>
        <location evidence="1">Nucleus</location>
    </subcellularLocation>
</comment>
<dbReference type="SMART" id="SM00195">
    <property type="entry name" value="DSPc"/>
    <property type="match status" value="1"/>
</dbReference>
<evidence type="ECO:0000256" key="1">
    <source>
        <dbReference type="ARBA" id="ARBA00004123"/>
    </source>
</evidence>
<evidence type="ECO:0000256" key="7">
    <source>
        <dbReference type="ARBA" id="ARBA00022618"/>
    </source>
</evidence>